<comment type="function">
    <text evidence="4">Catalyzes the reduction of 1-pyrroline-5-carboxylate (PCA) to L-proline.</text>
</comment>
<keyword evidence="4" id="KW-0028">Amino-acid biosynthesis</keyword>
<dbReference type="Pfam" id="PF14748">
    <property type="entry name" value="P5CR_dimer"/>
    <property type="match status" value="1"/>
</dbReference>
<gene>
    <name evidence="4 9" type="primary">proC</name>
    <name evidence="9" type="ORF">GCM10011342_11550</name>
</gene>
<evidence type="ECO:0000256" key="1">
    <source>
        <dbReference type="ARBA" id="ARBA00005525"/>
    </source>
</evidence>
<feature type="binding site" evidence="6">
    <location>
        <position position="42"/>
    </location>
    <ligand>
        <name>NADP(+)</name>
        <dbReference type="ChEBI" id="CHEBI:58349"/>
    </ligand>
</feature>
<evidence type="ECO:0000259" key="8">
    <source>
        <dbReference type="Pfam" id="PF14748"/>
    </source>
</evidence>
<evidence type="ECO:0000256" key="6">
    <source>
        <dbReference type="PIRSR" id="PIRSR000193-1"/>
    </source>
</evidence>
<feature type="domain" description="Pyrroline-5-carboxylate reductase catalytic N-terminal" evidence="7">
    <location>
        <begin position="13"/>
        <end position="102"/>
    </location>
</feature>
<dbReference type="NCBIfam" id="TIGR00112">
    <property type="entry name" value="proC"/>
    <property type="match status" value="1"/>
</dbReference>
<accession>A0A8J2V4U6</accession>
<dbReference type="UniPathway" id="UPA00098">
    <property type="reaction ID" value="UER00361"/>
</dbReference>
<dbReference type="FunFam" id="1.10.3730.10:FF:000001">
    <property type="entry name" value="Pyrroline-5-carboxylate reductase"/>
    <property type="match status" value="1"/>
</dbReference>
<keyword evidence="4" id="KW-0963">Cytoplasm</keyword>
<feature type="binding site" evidence="6">
    <location>
        <begin position="74"/>
        <end position="77"/>
    </location>
    <ligand>
        <name>NADP(+)</name>
        <dbReference type="ChEBI" id="CHEBI:58349"/>
    </ligand>
</feature>
<dbReference type="SUPFAM" id="SSF48179">
    <property type="entry name" value="6-phosphogluconate dehydrogenase C-terminal domain-like"/>
    <property type="match status" value="1"/>
</dbReference>
<dbReference type="GO" id="GO:0005737">
    <property type="term" value="C:cytoplasm"/>
    <property type="evidence" value="ECO:0007669"/>
    <property type="project" value="UniProtKB-SubCell"/>
</dbReference>
<evidence type="ECO:0000256" key="3">
    <source>
        <dbReference type="ARBA" id="ARBA00023002"/>
    </source>
</evidence>
<evidence type="ECO:0000313" key="9">
    <source>
        <dbReference type="EMBL" id="GGD04233.1"/>
    </source>
</evidence>
<evidence type="ECO:0000256" key="4">
    <source>
        <dbReference type="HAMAP-Rule" id="MF_01925"/>
    </source>
</evidence>
<comment type="similarity">
    <text evidence="1 4">Belongs to the pyrroline-5-carboxylate reductase family.</text>
</comment>
<feature type="binding site" evidence="6">
    <location>
        <position position="61"/>
    </location>
    <ligand>
        <name>NADPH</name>
        <dbReference type="ChEBI" id="CHEBI:57783"/>
    </ligand>
</feature>
<dbReference type="InterPro" id="IPR028939">
    <property type="entry name" value="P5C_Rdtase_cat_N"/>
</dbReference>
<dbReference type="PIRSF" id="PIRSF000193">
    <property type="entry name" value="Pyrrol-5-carb_rd"/>
    <property type="match status" value="1"/>
</dbReference>
<proteinExistence type="inferred from homology"/>
<dbReference type="HAMAP" id="MF_01925">
    <property type="entry name" value="P5C_reductase"/>
    <property type="match status" value="1"/>
</dbReference>
<keyword evidence="4" id="KW-0641">Proline biosynthesis</keyword>
<evidence type="ECO:0000256" key="5">
    <source>
        <dbReference type="NCBIfam" id="TIGR00112"/>
    </source>
</evidence>
<dbReference type="InterPro" id="IPR000304">
    <property type="entry name" value="Pyrroline-COOH_reductase"/>
</dbReference>
<dbReference type="Proteomes" id="UP000613582">
    <property type="component" value="Unassembled WGS sequence"/>
</dbReference>
<sequence>MTDINTEKLSVLLLGAGSMGGSMLKGWIEEDLLDPARSGVISPSGRPNIVTMCESCGVPVNPEEDQAWDICVLAVKPQMFPSVLPNLDWPDIDKTMFMSVAAGVSIETIRNHLKGAGAGNAPIVRVMPNLPTAVRKGCTLLYAGDDVSEEQRAAADRLISATGSAVWMNSEDELDRAMAISGCAPAYVFLLVEAMTDAGVAVGLDRELAERISRETVIGSGYLMEADPRSAPELSKAVQSPGGTTAQAISVLDREDGMRPLMEEAVKAAIKRARELAS</sequence>
<comment type="catalytic activity">
    <reaction evidence="4">
        <text>L-proline + NAD(+) = (S)-1-pyrroline-5-carboxylate + NADH + 2 H(+)</text>
        <dbReference type="Rhea" id="RHEA:14105"/>
        <dbReference type="ChEBI" id="CHEBI:15378"/>
        <dbReference type="ChEBI" id="CHEBI:17388"/>
        <dbReference type="ChEBI" id="CHEBI:57540"/>
        <dbReference type="ChEBI" id="CHEBI:57945"/>
        <dbReference type="ChEBI" id="CHEBI:60039"/>
        <dbReference type="EC" id="1.5.1.2"/>
    </reaction>
</comment>
<dbReference type="EMBL" id="BMGH01000001">
    <property type="protein sequence ID" value="GGD04233.1"/>
    <property type="molecule type" value="Genomic_DNA"/>
</dbReference>
<dbReference type="AlphaFoldDB" id="A0A8J2V4U6"/>
<comment type="catalytic activity">
    <reaction evidence="4">
        <text>L-proline + NADP(+) = (S)-1-pyrroline-5-carboxylate + NADPH + 2 H(+)</text>
        <dbReference type="Rhea" id="RHEA:14109"/>
        <dbReference type="ChEBI" id="CHEBI:15378"/>
        <dbReference type="ChEBI" id="CHEBI:17388"/>
        <dbReference type="ChEBI" id="CHEBI:57783"/>
        <dbReference type="ChEBI" id="CHEBI:58349"/>
        <dbReference type="ChEBI" id="CHEBI:60039"/>
        <dbReference type="EC" id="1.5.1.2"/>
    </reaction>
</comment>
<feature type="binding site" evidence="6">
    <location>
        <begin position="14"/>
        <end position="19"/>
    </location>
    <ligand>
        <name>NADP(+)</name>
        <dbReference type="ChEBI" id="CHEBI:58349"/>
    </ligand>
</feature>
<dbReference type="InterPro" id="IPR008927">
    <property type="entry name" value="6-PGluconate_DH-like_C_sf"/>
</dbReference>
<dbReference type="Gene3D" id="1.10.3730.10">
    <property type="entry name" value="ProC C-terminal domain-like"/>
    <property type="match status" value="1"/>
</dbReference>
<keyword evidence="3 4" id="KW-0560">Oxidoreductase</keyword>
<protein>
    <recommendedName>
        <fullName evidence="4 5">Pyrroline-5-carboxylate reductase</fullName>
        <shortName evidence="4">P5C reductase</shortName>
        <shortName evidence="4">P5CR</shortName>
        <ecNumber evidence="4 5">1.5.1.2</ecNumber>
    </recommendedName>
    <alternativeName>
        <fullName evidence="4">PCA reductase</fullName>
    </alternativeName>
</protein>
<dbReference type="RefSeq" id="WP_188160311.1">
    <property type="nucleotide sequence ID" value="NZ_BMGH01000001.1"/>
</dbReference>
<comment type="pathway">
    <text evidence="4">Amino-acid biosynthesis; L-proline biosynthesis; L-proline from L-glutamate 5-semialdehyde: step 1/1.</text>
</comment>
<dbReference type="InterPro" id="IPR036291">
    <property type="entry name" value="NAD(P)-bd_dom_sf"/>
</dbReference>
<name>A0A8J2V4U6_9PROT</name>
<feature type="domain" description="Pyrroline-5-carboxylate reductase dimerisation" evidence="8">
    <location>
        <begin position="171"/>
        <end position="276"/>
    </location>
</feature>
<dbReference type="GO" id="GO:0004735">
    <property type="term" value="F:pyrroline-5-carboxylate reductase activity"/>
    <property type="evidence" value="ECO:0007669"/>
    <property type="project" value="UniProtKB-UniRule"/>
</dbReference>
<evidence type="ECO:0000313" key="10">
    <source>
        <dbReference type="Proteomes" id="UP000613582"/>
    </source>
</evidence>
<dbReference type="GO" id="GO:0055129">
    <property type="term" value="P:L-proline biosynthetic process"/>
    <property type="evidence" value="ECO:0007669"/>
    <property type="project" value="UniProtKB-UniRule"/>
</dbReference>
<reference evidence="9" key="1">
    <citation type="journal article" date="2014" name="Int. J. Syst. Evol. Microbiol.">
        <title>Complete genome sequence of Corynebacterium casei LMG S-19264T (=DSM 44701T), isolated from a smear-ripened cheese.</title>
        <authorList>
            <consortium name="US DOE Joint Genome Institute (JGI-PGF)"/>
            <person name="Walter F."/>
            <person name="Albersmeier A."/>
            <person name="Kalinowski J."/>
            <person name="Ruckert C."/>
        </authorList>
    </citation>
    <scope>NUCLEOTIDE SEQUENCE</scope>
    <source>
        <strain evidence="9">CGMCC 1.12921</strain>
    </source>
</reference>
<dbReference type="Gene3D" id="3.40.50.720">
    <property type="entry name" value="NAD(P)-binding Rossmann-like Domain"/>
    <property type="match status" value="1"/>
</dbReference>
<evidence type="ECO:0000256" key="2">
    <source>
        <dbReference type="ARBA" id="ARBA00022857"/>
    </source>
</evidence>
<comment type="caution">
    <text evidence="9">The sequence shown here is derived from an EMBL/GenBank/DDBJ whole genome shotgun (WGS) entry which is preliminary data.</text>
</comment>
<comment type="subcellular location">
    <subcellularLocation>
        <location evidence="4">Cytoplasm</location>
    </subcellularLocation>
</comment>
<dbReference type="PANTHER" id="PTHR11645:SF0">
    <property type="entry name" value="PYRROLINE-5-CARBOXYLATE REDUCTASE 3"/>
    <property type="match status" value="1"/>
</dbReference>
<reference evidence="9" key="2">
    <citation type="submission" date="2020-09" db="EMBL/GenBank/DDBJ databases">
        <authorList>
            <person name="Sun Q."/>
            <person name="Zhou Y."/>
        </authorList>
    </citation>
    <scope>NUCLEOTIDE SEQUENCE</scope>
    <source>
        <strain evidence="9">CGMCC 1.12921</strain>
    </source>
</reference>
<dbReference type="SUPFAM" id="SSF51735">
    <property type="entry name" value="NAD(P)-binding Rossmann-fold domains"/>
    <property type="match status" value="1"/>
</dbReference>
<dbReference type="PANTHER" id="PTHR11645">
    <property type="entry name" value="PYRROLINE-5-CARBOXYLATE REDUCTASE"/>
    <property type="match status" value="1"/>
</dbReference>
<organism evidence="9 10">
    <name type="scientific">Aquisalinus flavus</name>
    <dbReference type="NCBI Taxonomy" id="1526572"/>
    <lineage>
        <taxon>Bacteria</taxon>
        <taxon>Pseudomonadati</taxon>
        <taxon>Pseudomonadota</taxon>
        <taxon>Alphaproteobacteria</taxon>
        <taxon>Parvularculales</taxon>
        <taxon>Parvularculaceae</taxon>
        <taxon>Aquisalinus</taxon>
    </lineage>
</organism>
<keyword evidence="10" id="KW-1185">Reference proteome</keyword>
<evidence type="ECO:0000259" key="7">
    <source>
        <dbReference type="Pfam" id="PF03807"/>
    </source>
</evidence>
<dbReference type="EC" id="1.5.1.2" evidence="4 5"/>
<dbReference type="Pfam" id="PF03807">
    <property type="entry name" value="F420_oxidored"/>
    <property type="match status" value="1"/>
</dbReference>
<keyword evidence="2 4" id="KW-0521">NADP</keyword>
<dbReference type="InterPro" id="IPR029036">
    <property type="entry name" value="P5CR_dimer"/>
</dbReference>